<evidence type="ECO:0000313" key="2">
    <source>
        <dbReference type="Proteomes" id="UP000264294"/>
    </source>
</evidence>
<evidence type="ECO:0000313" key="1">
    <source>
        <dbReference type="EMBL" id="RFT61963.1"/>
    </source>
</evidence>
<proteinExistence type="predicted"/>
<protein>
    <submittedName>
        <fullName evidence="1">Uncharacterized protein</fullName>
    </submittedName>
</protein>
<dbReference type="EMBL" id="QVOD01000083">
    <property type="protein sequence ID" value="RFT61963.1"/>
    <property type="molecule type" value="Genomic_DNA"/>
</dbReference>
<reference evidence="1 2" key="1">
    <citation type="submission" date="2018-08" db="EMBL/GenBank/DDBJ databases">
        <title>Bacillus clarus sp. nov. strain PS00077A.</title>
        <authorList>
            <person name="Mendez Acevedo M."/>
            <person name="Carroll L."/>
            <person name="Mukherjee M."/>
            <person name="Wiedmann M."/>
            <person name="Kovac J."/>
        </authorList>
    </citation>
    <scope>NUCLEOTIDE SEQUENCE [LARGE SCALE GENOMIC DNA]</scope>
    <source>
        <strain evidence="1 2">PS00077A</strain>
    </source>
</reference>
<name>A0ABX9KMQ3_9BACI</name>
<accession>A0ABX9KMQ3</accession>
<gene>
    <name evidence="1" type="ORF">D0U04_29310</name>
</gene>
<sequence>MCPRPSCGLSNGIRLTLPTGEGAPSKIEGVGGVFYMGSGEAFPSGFGQSPRFLFLHGLSVIGEADVSRRAHSIVA</sequence>
<keyword evidence="2" id="KW-1185">Reference proteome</keyword>
<organism evidence="1 2">
    <name type="scientific">Bacillus clarus</name>
    <dbReference type="NCBI Taxonomy" id="2338372"/>
    <lineage>
        <taxon>Bacteria</taxon>
        <taxon>Bacillati</taxon>
        <taxon>Bacillota</taxon>
        <taxon>Bacilli</taxon>
        <taxon>Bacillales</taxon>
        <taxon>Bacillaceae</taxon>
        <taxon>Bacillus</taxon>
        <taxon>Bacillus cereus group</taxon>
    </lineage>
</organism>
<dbReference type="Proteomes" id="UP000264294">
    <property type="component" value="Unassembled WGS sequence"/>
</dbReference>
<comment type="caution">
    <text evidence="1">The sequence shown here is derived from an EMBL/GenBank/DDBJ whole genome shotgun (WGS) entry which is preliminary data.</text>
</comment>